<dbReference type="InterPro" id="IPR005905">
    <property type="entry name" value="D_ala_D_ala"/>
</dbReference>
<sequence length="313" mass="33678">MSDTFTPQTCKIALLAGGKSGEREISLASGMGAKTALEEAGFPVKVIDPAKKEDLKKLIDGDFDVAFICLHGKYGEDGTMQGLLEIIDLPYIGSNVWSSALAMDKTKAKVFYEHSGIRTPRSITLRKADERNIEEIVKTVGVRCVVKPATEGSALGVFIVEGVPDIEEAIGKAFEIDSEVLVETYVSGDEFTVAVIGNENPEALPVIQIVPSNEFYDFESKYAPGGSQHLCPAPLSVAETDEVQRMAVEAHKVLGCRGVSRSDFIKDGNGVFWILETNTIPGMTGTSLLPDAGRAAGMEFSELCTKLVELALR</sequence>
<dbReference type="Gene3D" id="3.40.50.20">
    <property type="match status" value="1"/>
</dbReference>
<keyword evidence="4 10" id="KW-0436">Ligase</keyword>
<evidence type="ECO:0000256" key="4">
    <source>
        <dbReference type="ARBA" id="ARBA00022598"/>
    </source>
</evidence>
<dbReference type="InterPro" id="IPR011127">
    <property type="entry name" value="Dala_Dala_lig_N"/>
</dbReference>
<dbReference type="GO" id="GO:0016874">
    <property type="term" value="F:ligase activity"/>
    <property type="evidence" value="ECO:0007669"/>
    <property type="project" value="UniProtKB-KW"/>
</dbReference>
<gene>
    <name evidence="13" type="primary">ddlB</name>
    <name evidence="10" type="synonym">ddl</name>
    <name evidence="13" type="ORF">CE91St30_00090</name>
</gene>
<keyword evidence="9 10" id="KW-0961">Cell wall biogenesis/degradation</keyword>
<dbReference type="HAMAP" id="MF_00047">
    <property type="entry name" value="Dala_Dala_lig"/>
    <property type="match status" value="1"/>
</dbReference>
<evidence type="ECO:0000256" key="10">
    <source>
        <dbReference type="HAMAP-Rule" id="MF_00047"/>
    </source>
</evidence>
<name>A0ABM7WEQ5_9ACTN</name>
<dbReference type="PROSITE" id="PS50975">
    <property type="entry name" value="ATP_GRASP"/>
    <property type="match status" value="1"/>
</dbReference>
<dbReference type="PIRSF" id="PIRSF039102">
    <property type="entry name" value="Ddl/VanB"/>
    <property type="match status" value="1"/>
</dbReference>
<evidence type="ECO:0000256" key="8">
    <source>
        <dbReference type="ARBA" id="ARBA00022984"/>
    </source>
</evidence>
<dbReference type="PANTHER" id="PTHR23132">
    <property type="entry name" value="D-ALANINE--D-ALANINE LIGASE"/>
    <property type="match status" value="1"/>
</dbReference>
<reference evidence="13 14" key="1">
    <citation type="submission" date="2022-01" db="EMBL/GenBank/DDBJ databases">
        <title>Novel bile acid biosynthetic pathways are enriched in the microbiome of centenarians.</title>
        <authorList>
            <person name="Sato Y."/>
            <person name="Atarashi K."/>
            <person name="Plichta R.D."/>
            <person name="Arai Y."/>
            <person name="Sasajima S."/>
            <person name="Kearney M.S."/>
            <person name="Suda W."/>
            <person name="Takeshita K."/>
            <person name="Sasaki T."/>
            <person name="Okamoto S."/>
            <person name="Skelly N.A."/>
            <person name="Okamura Y."/>
            <person name="Vlamakis H."/>
            <person name="Li Y."/>
            <person name="Tanoue T."/>
            <person name="Takei H."/>
            <person name="Nittono H."/>
            <person name="Narushima S."/>
            <person name="Irie J."/>
            <person name="Itoh H."/>
            <person name="Moriya K."/>
            <person name="Sugiura Y."/>
            <person name="Suematsu M."/>
            <person name="Moritoki N."/>
            <person name="Shibata S."/>
            <person name="Littman R.D."/>
            <person name="Fischbach A.M."/>
            <person name="Uwamino Y."/>
            <person name="Inoue T."/>
            <person name="Honda A."/>
            <person name="Hattori M."/>
            <person name="Murai T."/>
            <person name="Xavier J.R."/>
            <person name="Hirose N."/>
            <person name="Honda K."/>
        </authorList>
    </citation>
    <scope>NUCLEOTIDE SEQUENCE [LARGE SCALE GENOMIC DNA]</scope>
    <source>
        <strain evidence="13 14">CE91-St30</strain>
    </source>
</reference>
<comment type="similarity">
    <text evidence="2 10">Belongs to the D-alanine--D-alanine ligase family.</text>
</comment>
<dbReference type="SUPFAM" id="SSF52440">
    <property type="entry name" value="PreATP-grasp domain"/>
    <property type="match status" value="1"/>
</dbReference>
<dbReference type="PROSITE" id="PS00844">
    <property type="entry name" value="DALA_DALA_LIGASE_2"/>
    <property type="match status" value="1"/>
</dbReference>
<dbReference type="NCBIfam" id="TIGR01205">
    <property type="entry name" value="D_ala_D_alaTIGR"/>
    <property type="match status" value="1"/>
</dbReference>
<dbReference type="EMBL" id="AP025564">
    <property type="protein sequence ID" value="BDE94676.1"/>
    <property type="molecule type" value="Genomic_DNA"/>
</dbReference>
<dbReference type="RefSeq" id="WP_244387441.1">
    <property type="nucleotide sequence ID" value="NZ_AP025564.1"/>
</dbReference>
<dbReference type="InterPro" id="IPR013815">
    <property type="entry name" value="ATP_grasp_subdomain_1"/>
</dbReference>
<evidence type="ECO:0000256" key="7">
    <source>
        <dbReference type="ARBA" id="ARBA00022960"/>
    </source>
</evidence>
<evidence type="ECO:0000256" key="9">
    <source>
        <dbReference type="ARBA" id="ARBA00023316"/>
    </source>
</evidence>
<evidence type="ECO:0000256" key="3">
    <source>
        <dbReference type="ARBA" id="ARBA00022490"/>
    </source>
</evidence>
<dbReference type="Gene3D" id="3.30.1490.20">
    <property type="entry name" value="ATP-grasp fold, A domain"/>
    <property type="match status" value="1"/>
</dbReference>
<accession>A0ABM7WEQ5</accession>
<organism evidence="13 14">
    <name type="scientific">Raoultibacter timonensis</name>
    <dbReference type="NCBI Taxonomy" id="1907662"/>
    <lineage>
        <taxon>Bacteria</taxon>
        <taxon>Bacillati</taxon>
        <taxon>Actinomycetota</taxon>
        <taxon>Coriobacteriia</taxon>
        <taxon>Eggerthellales</taxon>
        <taxon>Eggerthellaceae</taxon>
        <taxon>Raoultibacter</taxon>
    </lineage>
</organism>
<dbReference type="Pfam" id="PF07478">
    <property type="entry name" value="Dala_Dala_lig_C"/>
    <property type="match status" value="1"/>
</dbReference>
<keyword evidence="7 10" id="KW-0133">Cell shape</keyword>
<evidence type="ECO:0000256" key="6">
    <source>
        <dbReference type="ARBA" id="ARBA00022840"/>
    </source>
</evidence>
<dbReference type="InterPro" id="IPR011761">
    <property type="entry name" value="ATP-grasp"/>
</dbReference>
<dbReference type="NCBIfam" id="NF002378">
    <property type="entry name" value="PRK01372.1"/>
    <property type="match status" value="1"/>
</dbReference>
<dbReference type="EC" id="6.3.2.4" evidence="10"/>
<evidence type="ECO:0000256" key="11">
    <source>
        <dbReference type="PROSITE-ProRule" id="PRU00409"/>
    </source>
</evidence>
<keyword evidence="14" id="KW-1185">Reference proteome</keyword>
<dbReference type="InterPro" id="IPR016185">
    <property type="entry name" value="PreATP-grasp_dom_sf"/>
</dbReference>
<evidence type="ECO:0000259" key="12">
    <source>
        <dbReference type="PROSITE" id="PS50975"/>
    </source>
</evidence>
<evidence type="ECO:0000256" key="2">
    <source>
        <dbReference type="ARBA" id="ARBA00010871"/>
    </source>
</evidence>
<dbReference type="Gene3D" id="3.30.470.20">
    <property type="entry name" value="ATP-grasp fold, B domain"/>
    <property type="match status" value="1"/>
</dbReference>
<evidence type="ECO:0000256" key="1">
    <source>
        <dbReference type="ARBA" id="ARBA00004496"/>
    </source>
</evidence>
<dbReference type="InterPro" id="IPR000291">
    <property type="entry name" value="D-Ala_lig_Van_CS"/>
</dbReference>
<evidence type="ECO:0000256" key="5">
    <source>
        <dbReference type="ARBA" id="ARBA00022741"/>
    </source>
</evidence>
<keyword evidence="8 10" id="KW-0573">Peptidoglycan synthesis</keyword>
<proteinExistence type="inferred from homology"/>
<comment type="subcellular location">
    <subcellularLocation>
        <location evidence="1 10">Cytoplasm</location>
    </subcellularLocation>
</comment>
<dbReference type="PANTHER" id="PTHR23132:SF23">
    <property type="entry name" value="D-ALANINE--D-ALANINE LIGASE B"/>
    <property type="match status" value="1"/>
</dbReference>
<dbReference type="Pfam" id="PF01820">
    <property type="entry name" value="Dala_Dala_lig_N"/>
    <property type="match status" value="1"/>
</dbReference>
<keyword evidence="5 11" id="KW-0547">Nucleotide-binding</keyword>
<protein>
    <recommendedName>
        <fullName evidence="10">D-alanine--D-alanine ligase</fullName>
        <ecNumber evidence="10">6.3.2.4</ecNumber>
    </recommendedName>
    <alternativeName>
        <fullName evidence="10">D-Ala-D-Ala ligase</fullName>
    </alternativeName>
    <alternativeName>
        <fullName evidence="10">D-alanylalanine synthetase</fullName>
    </alternativeName>
</protein>
<dbReference type="InterPro" id="IPR011095">
    <property type="entry name" value="Dala_Dala_lig_C"/>
</dbReference>
<dbReference type="Proteomes" id="UP001320544">
    <property type="component" value="Chromosome"/>
</dbReference>
<comment type="catalytic activity">
    <reaction evidence="10">
        <text>2 D-alanine + ATP = D-alanyl-D-alanine + ADP + phosphate + H(+)</text>
        <dbReference type="Rhea" id="RHEA:11224"/>
        <dbReference type="ChEBI" id="CHEBI:15378"/>
        <dbReference type="ChEBI" id="CHEBI:30616"/>
        <dbReference type="ChEBI" id="CHEBI:43474"/>
        <dbReference type="ChEBI" id="CHEBI:57416"/>
        <dbReference type="ChEBI" id="CHEBI:57822"/>
        <dbReference type="ChEBI" id="CHEBI:456216"/>
        <dbReference type="EC" id="6.3.2.4"/>
    </reaction>
</comment>
<comment type="function">
    <text evidence="10">Cell wall formation.</text>
</comment>
<keyword evidence="3 10" id="KW-0963">Cytoplasm</keyword>
<keyword evidence="6 11" id="KW-0067">ATP-binding</keyword>
<dbReference type="SUPFAM" id="SSF56059">
    <property type="entry name" value="Glutathione synthetase ATP-binding domain-like"/>
    <property type="match status" value="1"/>
</dbReference>
<feature type="domain" description="ATP-grasp" evidence="12">
    <location>
        <begin position="109"/>
        <end position="309"/>
    </location>
</feature>
<evidence type="ECO:0000313" key="13">
    <source>
        <dbReference type="EMBL" id="BDE94676.1"/>
    </source>
</evidence>
<evidence type="ECO:0000313" key="14">
    <source>
        <dbReference type="Proteomes" id="UP001320544"/>
    </source>
</evidence>
<comment type="pathway">
    <text evidence="10">Cell wall biogenesis; peptidoglycan biosynthesis.</text>
</comment>
<dbReference type="PROSITE" id="PS00843">
    <property type="entry name" value="DALA_DALA_LIGASE_1"/>
    <property type="match status" value="1"/>
</dbReference>